<name>A0A2G7FIS9_9EURO</name>
<dbReference type="AlphaFoldDB" id="A0A2G7FIS9"/>
<feature type="domain" description="TauD/TfdA-like" evidence="2">
    <location>
        <begin position="535"/>
        <end position="711"/>
    </location>
</feature>
<dbReference type="Proteomes" id="UP000231358">
    <property type="component" value="Unassembled WGS sequence"/>
</dbReference>
<dbReference type="SUPFAM" id="SSF51197">
    <property type="entry name" value="Clavaminate synthase-like"/>
    <property type="match status" value="1"/>
</dbReference>
<sequence length="732" mass="83032">MKYPTTGQLQQVHLGIGPKGYEPVASYQGDKELYTQEHEILQASILGFCPEHLWYHGSNKASCPRPILVTAKHQEQLEQLHNALITAIVDIVKRWWTDLDARFPERMPLTQDEEDLLRWLEHQHSHNGVPYEARLGSWRPDFLVGDYSGGPSTETYRLTEINARFCFNGFMHQAYGQEGLSDLGVGRNGLVHATDSSKILNGLLSLFNPDRPLHLLKGEEPGIDIHMFIDFVHRHIGIKPRLITPADLRLIPDPQKKNGSKLCCLVKDQQNASLINKSPLLLTSKGEVVEEVHQVGLELHQHELFGLSREMLREISLRCFNDMRTILLVHDKRMLGIIKQEIPTLVAREVLTHDQGEALERGIADSFIPGSSELNELIQTSVDSPELRKEYLLKPIRGGKGAGIIFGDEVGPDEWLSTLERLRNPRFVSGNTMYVVQRRIWPRLYEVILNSSGDRVAQDLASSQHLHHVRDVHHNLKDHGILKISLSFPDDKSQYLESLIVSLSKNHGHGLPITHSASRGWFWDVRPSETSFQTENHQARSETMQEFPWHTDCSYEHAPPRFFALQVLQPDRYGGGTLSVMKIDRLSQFLSPTTKAALLEPEFQITIPPEFIKHPDQRHIVGSLFAIDTQDQGHSLMMRYRDEIVTPLSARAAAALKELKGALQDMEALSHSTLHLTAADLPERSIILLDNYRWLHARNGIKDPARHLRRVRWNAIPFADGIVSHSAEVSST</sequence>
<dbReference type="InterPro" id="IPR042098">
    <property type="entry name" value="TauD-like_sf"/>
</dbReference>
<dbReference type="STRING" id="656916.A0A2G7FIS9"/>
<dbReference type="Pfam" id="PF02668">
    <property type="entry name" value="TauD"/>
    <property type="match status" value="1"/>
</dbReference>
<keyword evidence="1" id="KW-0560">Oxidoreductase</keyword>
<dbReference type="InterPro" id="IPR003819">
    <property type="entry name" value="TauD/TfdA-like"/>
</dbReference>
<comment type="caution">
    <text evidence="3">The sequence shown here is derived from an EMBL/GenBank/DDBJ whole genome shotgun (WGS) entry which is preliminary data.</text>
</comment>
<dbReference type="GO" id="GO:0016491">
    <property type="term" value="F:oxidoreductase activity"/>
    <property type="evidence" value="ECO:0007669"/>
    <property type="project" value="UniProtKB-KW"/>
</dbReference>
<organism evidence="3 4">
    <name type="scientific">Aspergillus arachidicola</name>
    <dbReference type="NCBI Taxonomy" id="656916"/>
    <lineage>
        <taxon>Eukaryota</taxon>
        <taxon>Fungi</taxon>
        <taxon>Dikarya</taxon>
        <taxon>Ascomycota</taxon>
        <taxon>Pezizomycotina</taxon>
        <taxon>Eurotiomycetes</taxon>
        <taxon>Eurotiomycetidae</taxon>
        <taxon>Eurotiales</taxon>
        <taxon>Aspergillaceae</taxon>
        <taxon>Aspergillus</taxon>
        <taxon>Aspergillus subgen. Circumdati</taxon>
    </lineage>
</organism>
<gene>
    <name evidence="3" type="ORF">AARAC_005576</name>
</gene>
<dbReference type="SUPFAM" id="SSF56059">
    <property type="entry name" value="Glutathione synthetase ATP-binding domain-like"/>
    <property type="match status" value="1"/>
</dbReference>
<accession>A0A2G7FIS9</accession>
<keyword evidence="4" id="KW-1185">Reference proteome</keyword>
<evidence type="ECO:0000313" key="4">
    <source>
        <dbReference type="Proteomes" id="UP000231358"/>
    </source>
</evidence>
<evidence type="ECO:0000259" key="2">
    <source>
        <dbReference type="Pfam" id="PF02668"/>
    </source>
</evidence>
<dbReference type="EMBL" id="NEXV01000631">
    <property type="protein sequence ID" value="PIG80205.1"/>
    <property type="molecule type" value="Genomic_DNA"/>
</dbReference>
<evidence type="ECO:0000313" key="3">
    <source>
        <dbReference type="EMBL" id="PIG80205.1"/>
    </source>
</evidence>
<dbReference type="Gene3D" id="3.60.130.10">
    <property type="entry name" value="Clavaminate synthase-like"/>
    <property type="match status" value="1"/>
</dbReference>
<evidence type="ECO:0000256" key="1">
    <source>
        <dbReference type="ARBA" id="ARBA00023002"/>
    </source>
</evidence>
<reference evidence="3 4" key="1">
    <citation type="submission" date="2017-05" db="EMBL/GenBank/DDBJ databases">
        <title>Genome sequence for an aflatoxigenic pathogen of Argentinian peanut, Aspergillus arachidicola.</title>
        <authorList>
            <person name="Moore G."/>
            <person name="Beltz S.B."/>
            <person name="Mack B.M."/>
        </authorList>
    </citation>
    <scope>NUCLEOTIDE SEQUENCE [LARGE SCALE GENOMIC DNA]</scope>
    <source>
        <strain evidence="3 4">CBS 117610</strain>
    </source>
</reference>
<proteinExistence type="predicted"/>
<protein>
    <recommendedName>
        <fullName evidence="2">TauD/TfdA-like domain-containing protein</fullName>
    </recommendedName>
</protein>